<evidence type="ECO:0000313" key="1">
    <source>
        <dbReference type="EMBL" id="DAA03063.1"/>
    </source>
</evidence>
<name>Q6IKZ6_DROME</name>
<organism evidence="1">
    <name type="scientific">Drosophila melanogaster</name>
    <name type="common">Fruit fly</name>
    <dbReference type="NCBI Taxonomy" id="7227"/>
    <lineage>
        <taxon>Eukaryota</taxon>
        <taxon>Metazoa</taxon>
        <taxon>Ecdysozoa</taxon>
        <taxon>Arthropoda</taxon>
        <taxon>Hexapoda</taxon>
        <taxon>Insecta</taxon>
        <taxon>Pterygota</taxon>
        <taxon>Neoptera</taxon>
        <taxon>Endopterygota</taxon>
        <taxon>Diptera</taxon>
        <taxon>Brachycera</taxon>
        <taxon>Muscomorpha</taxon>
        <taxon>Ephydroidea</taxon>
        <taxon>Drosophilidae</taxon>
        <taxon>Drosophila</taxon>
        <taxon>Sophophora</taxon>
    </lineage>
</organism>
<dbReference type="AlphaFoldDB" id="Q6IKZ6"/>
<proteinExistence type="predicted"/>
<sequence>MGGSMKNYSGAWIYQPLCDAKTSRVTFTSNHISLGLRPQAAFPWPTRNKTINSNLIVGSMTWASI</sequence>
<reference evidence="1" key="1">
    <citation type="journal article" date="2003" name="Genome Biol.">
        <title>An integrated gene annotation and transcriptional profiling approach towards the full gene content of the Drosophila genome.</title>
        <authorList>
            <person name="Hild M."/>
            <person name="Beckmann B."/>
            <person name="Haas S.A."/>
            <person name="Koch B."/>
            <person name="Solovyev V."/>
            <person name="Busold C."/>
            <person name="Fellenberg K."/>
            <person name="Boutros M."/>
            <person name="Vingron M."/>
            <person name="Sauer F."/>
            <person name="Hoheisel J.D."/>
            <person name="Paro R."/>
        </authorList>
    </citation>
    <scope>NUCLEOTIDE SEQUENCE</scope>
</reference>
<dbReference type="EMBL" id="BK002220">
    <property type="protein sequence ID" value="DAA03063.1"/>
    <property type="molecule type" value="Genomic_DNA"/>
</dbReference>
<gene>
    <name evidence="1" type="ORF">HDC10954</name>
</gene>
<protein>
    <submittedName>
        <fullName evidence="1">HDC10954</fullName>
    </submittedName>
</protein>
<accession>Q6IKZ6</accession>